<dbReference type="AlphaFoldDB" id="A0A3A1R6L0"/>
<keyword evidence="1" id="KW-0812">Transmembrane</keyword>
<keyword evidence="3" id="KW-1185">Reference proteome</keyword>
<feature type="transmembrane region" description="Helical" evidence="1">
    <location>
        <begin position="107"/>
        <end position="128"/>
    </location>
</feature>
<organism evidence="2 3">
    <name type="scientific">Bacillus salacetis</name>
    <dbReference type="NCBI Taxonomy" id="2315464"/>
    <lineage>
        <taxon>Bacteria</taxon>
        <taxon>Bacillati</taxon>
        <taxon>Bacillota</taxon>
        <taxon>Bacilli</taxon>
        <taxon>Bacillales</taxon>
        <taxon>Bacillaceae</taxon>
        <taxon>Bacillus</taxon>
    </lineage>
</organism>
<comment type="caution">
    <text evidence="2">The sequence shown here is derived from an EMBL/GenBank/DDBJ whole genome shotgun (WGS) entry which is preliminary data.</text>
</comment>
<name>A0A3A1R6L0_9BACI</name>
<protein>
    <submittedName>
        <fullName evidence="2">Uncharacterized protein</fullName>
    </submittedName>
</protein>
<dbReference type="EMBL" id="QXIR01000002">
    <property type="protein sequence ID" value="RIW38468.1"/>
    <property type="molecule type" value="Genomic_DNA"/>
</dbReference>
<accession>A0A3A1R6L0</accession>
<reference evidence="2 3" key="1">
    <citation type="submission" date="2018-09" db="EMBL/GenBank/DDBJ databases">
        <title>Bacillus saliacetes sp. nov., isolated from Thai shrimp paste (Ka-pi).</title>
        <authorList>
            <person name="Daroonpunt R."/>
            <person name="Tanasupawat S."/>
            <person name="Yiamsombut S."/>
        </authorList>
    </citation>
    <scope>NUCLEOTIDE SEQUENCE [LARGE SCALE GENOMIC DNA]</scope>
    <source>
        <strain evidence="2 3">SKP7-4</strain>
    </source>
</reference>
<sequence length="132" mass="15257">MAKYFICFALYTFYWIGTSTLGNALREYGMNTFKLFPYTVCFVTVQFLVGGMLLVVPSFMELNTQPGKWKFDYKKFAGAGIPAWYLGFHSLFYFIAPSITIPSFFHISISLQEPMLLFLGFIFLSSFYKESE</sequence>
<evidence type="ECO:0000313" key="2">
    <source>
        <dbReference type="EMBL" id="RIW38468.1"/>
    </source>
</evidence>
<evidence type="ECO:0000313" key="3">
    <source>
        <dbReference type="Proteomes" id="UP000265801"/>
    </source>
</evidence>
<gene>
    <name evidence="2" type="ORF">D3H55_02730</name>
</gene>
<dbReference type="Proteomes" id="UP000265801">
    <property type="component" value="Unassembled WGS sequence"/>
</dbReference>
<evidence type="ECO:0000256" key="1">
    <source>
        <dbReference type="SAM" id="Phobius"/>
    </source>
</evidence>
<proteinExistence type="predicted"/>
<dbReference type="RefSeq" id="WP_119545366.1">
    <property type="nucleotide sequence ID" value="NZ_QXIR01000002.1"/>
</dbReference>
<keyword evidence="1" id="KW-0472">Membrane</keyword>
<feature type="transmembrane region" description="Helical" evidence="1">
    <location>
        <begin position="76"/>
        <end position="95"/>
    </location>
</feature>
<feature type="transmembrane region" description="Helical" evidence="1">
    <location>
        <begin position="35"/>
        <end position="56"/>
    </location>
</feature>
<keyword evidence="1" id="KW-1133">Transmembrane helix</keyword>